<protein>
    <recommendedName>
        <fullName evidence="2">mannan endo-1,4-beta-mannosidase</fullName>
        <ecNumber evidence="2">3.2.1.78</ecNumber>
    </recommendedName>
</protein>
<dbReference type="Pfam" id="PF26410">
    <property type="entry name" value="GH5_mannosidase"/>
    <property type="match status" value="1"/>
</dbReference>
<evidence type="ECO:0000256" key="5">
    <source>
        <dbReference type="SAM" id="MobiDB-lite"/>
    </source>
</evidence>
<gene>
    <name evidence="8" type="ORF">GCM10023184_13670</name>
</gene>
<feature type="domain" description="Glycoside hydrolase family 5" evidence="7">
    <location>
        <begin position="23"/>
        <end position="428"/>
    </location>
</feature>
<evidence type="ECO:0000256" key="6">
    <source>
        <dbReference type="SAM" id="SignalP"/>
    </source>
</evidence>
<dbReference type="EC" id="3.2.1.78" evidence="2"/>
<dbReference type="InterPro" id="IPR017853">
    <property type="entry name" value="GH"/>
</dbReference>
<organism evidence="8 9">
    <name type="scientific">Flaviaesturariibacter amylovorans</name>
    <dbReference type="NCBI Taxonomy" id="1084520"/>
    <lineage>
        <taxon>Bacteria</taxon>
        <taxon>Pseudomonadati</taxon>
        <taxon>Bacteroidota</taxon>
        <taxon>Chitinophagia</taxon>
        <taxon>Chitinophagales</taxon>
        <taxon>Chitinophagaceae</taxon>
        <taxon>Flaviaestuariibacter</taxon>
    </lineage>
</organism>
<dbReference type="InterPro" id="IPR045053">
    <property type="entry name" value="MAN-like"/>
</dbReference>
<feature type="signal peptide" evidence="6">
    <location>
        <begin position="1"/>
        <end position="21"/>
    </location>
</feature>
<keyword evidence="9" id="KW-1185">Reference proteome</keyword>
<evidence type="ECO:0000256" key="3">
    <source>
        <dbReference type="ARBA" id="ARBA00022801"/>
    </source>
</evidence>
<feature type="chain" id="PRO_5046886850" description="mannan endo-1,4-beta-mannosidase" evidence="6">
    <location>
        <begin position="22"/>
        <end position="453"/>
    </location>
</feature>
<evidence type="ECO:0000313" key="8">
    <source>
        <dbReference type="EMBL" id="GAA4325594.1"/>
    </source>
</evidence>
<comment type="catalytic activity">
    <reaction evidence="1">
        <text>Random hydrolysis of (1-&gt;4)-beta-D-mannosidic linkages in mannans, galactomannans and glucomannans.</text>
        <dbReference type="EC" id="3.2.1.78"/>
    </reaction>
</comment>
<feature type="region of interest" description="Disordered" evidence="5">
    <location>
        <begin position="433"/>
        <end position="453"/>
    </location>
</feature>
<keyword evidence="3" id="KW-0378">Hydrolase</keyword>
<evidence type="ECO:0000313" key="9">
    <source>
        <dbReference type="Proteomes" id="UP001501725"/>
    </source>
</evidence>
<accession>A0ABP8GJN3</accession>
<dbReference type="RefSeq" id="WP_345254531.1">
    <property type="nucleotide sequence ID" value="NZ_BAABGY010000006.1"/>
</dbReference>
<dbReference type="Proteomes" id="UP001501725">
    <property type="component" value="Unassembled WGS sequence"/>
</dbReference>
<reference evidence="9" key="1">
    <citation type="journal article" date="2019" name="Int. J. Syst. Evol. Microbiol.">
        <title>The Global Catalogue of Microorganisms (GCM) 10K type strain sequencing project: providing services to taxonomists for standard genome sequencing and annotation.</title>
        <authorList>
            <consortium name="The Broad Institute Genomics Platform"/>
            <consortium name="The Broad Institute Genome Sequencing Center for Infectious Disease"/>
            <person name="Wu L."/>
            <person name="Ma J."/>
        </authorList>
    </citation>
    <scope>NUCLEOTIDE SEQUENCE [LARGE SCALE GENOMIC DNA]</scope>
    <source>
        <strain evidence="9">JCM 17919</strain>
    </source>
</reference>
<keyword evidence="6" id="KW-0732">Signal</keyword>
<name>A0ABP8GJN3_9BACT</name>
<dbReference type="PANTHER" id="PTHR31451">
    <property type="match status" value="1"/>
</dbReference>
<proteinExistence type="predicted"/>
<dbReference type="Gene3D" id="3.20.20.80">
    <property type="entry name" value="Glycosidases"/>
    <property type="match status" value="1"/>
</dbReference>
<evidence type="ECO:0000259" key="7">
    <source>
        <dbReference type="Pfam" id="PF26410"/>
    </source>
</evidence>
<evidence type="ECO:0000256" key="1">
    <source>
        <dbReference type="ARBA" id="ARBA00001678"/>
    </source>
</evidence>
<dbReference type="SUPFAM" id="SSF51445">
    <property type="entry name" value="(Trans)glycosidases"/>
    <property type="match status" value="1"/>
</dbReference>
<dbReference type="PANTHER" id="PTHR31451:SF40">
    <property type="entry name" value="GLYCOSIDE HYDROLASE FAMILY 5 DOMAIN-CONTAINING PROTEIN"/>
    <property type="match status" value="1"/>
</dbReference>
<evidence type="ECO:0000256" key="4">
    <source>
        <dbReference type="ARBA" id="ARBA00023295"/>
    </source>
</evidence>
<evidence type="ECO:0000256" key="2">
    <source>
        <dbReference type="ARBA" id="ARBA00012706"/>
    </source>
</evidence>
<comment type="caution">
    <text evidence="8">The sequence shown here is derived from an EMBL/GenBank/DDBJ whole genome shotgun (WGS) entry which is preliminary data.</text>
</comment>
<dbReference type="EMBL" id="BAABGY010000006">
    <property type="protein sequence ID" value="GAA4325594.1"/>
    <property type="molecule type" value="Genomic_DNA"/>
</dbReference>
<dbReference type="InterPro" id="IPR001547">
    <property type="entry name" value="Glyco_hydro_5"/>
</dbReference>
<keyword evidence="4" id="KW-0326">Glycosidase</keyword>
<sequence>MKLTNLLLAACLVLAAAPSSAQSDFVQRKGHQFLLRGKPYYYVGTNYWYGSLLPLQANRARGIDRLRRELDFLKAHGVRNLRVLAGAEGSGTIQGVPRVGPPLQPQKGRFDPTVLDGLDVLLAEMGKRDMKAIVFFSNNWEWSGGFLQYLRWNGVISDSDFRRKLSWDELRDAVSRFYACAPCRDDYRRQVDYVLARTNTVTGRRYTDDPVIMAWELANEPRPMRPAASEAYRAWISATAAHIKSKDRRHLVTLGHEGSIGTESMELFEAVHQDPNVDYSTIHIWPKNWGWLRADHIEEDYPVAAQKTADYIGDHVRAAQRMNKPVVIEEFGLVRDSFSFSPSSATVARDRYYDLVFGHWKRSADTGGVIAGANFWAFNGEARPRPGQAFWKPGDDYMGDPPMEEQSLYGVFDSDRSTWYLLDRYARAQRGVVPVHPKKAKKGGRKPASNNVP</sequence>
<feature type="compositionally biased region" description="Basic residues" evidence="5">
    <location>
        <begin position="436"/>
        <end position="445"/>
    </location>
</feature>